<evidence type="ECO:0000256" key="4">
    <source>
        <dbReference type="ARBA" id="ARBA00023136"/>
    </source>
</evidence>
<dbReference type="AlphaFoldDB" id="A0A833A4C3"/>
<dbReference type="GO" id="GO:0016020">
    <property type="term" value="C:membrane"/>
    <property type="evidence" value="ECO:0007669"/>
    <property type="project" value="UniProtKB-SubCell"/>
</dbReference>
<evidence type="ECO:0000313" key="7">
    <source>
        <dbReference type="Proteomes" id="UP000608579"/>
    </source>
</evidence>
<accession>A0A833A4C3</accession>
<comment type="caution">
    <text evidence="6">The sequence shown here is derived from an EMBL/GenBank/DDBJ whole genome shotgun (WGS) entry which is preliminary data.</text>
</comment>
<feature type="transmembrane region" description="Helical" evidence="5">
    <location>
        <begin position="73"/>
        <end position="93"/>
    </location>
</feature>
<keyword evidence="4 5" id="KW-0472">Membrane</keyword>
<gene>
    <name evidence="6" type="ORF">EYH45_04735</name>
</gene>
<dbReference type="EMBL" id="DQVM01000091">
    <property type="protein sequence ID" value="HIQ29853.1"/>
    <property type="molecule type" value="Genomic_DNA"/>
</dbReference>
<name>A0A833A4C3_CALS0</name>
<feature type="transmembrane region" description="Helical" evidence="5">
    <location>
        <begin position="131"/>
        <end position="157"/>
    </location>
</feature>
<comment type="subcellular location">
    <subcellularLocation>
        <location evidence="1">Membrane</location>
        <topology evidence="1">Multi-pass membrane protein</topology>
    </subcellularLocation>
</comment>
<proteinExistence type="predicted"/>
<evidence type="ECO:0000313" key="6">
    <source>
        <dbReference type="EMBL" id="HIQ29853.1"/>
    </source>
</evidence>
<organism evidence="6 7">
    <name type="scientific">Caldiarchaeum subterraneum</name>
    <dbReference type="NCBI Taxonomy" id="311458"/>
    <lineage>
        <taxon>Archaea</taxon>
        <taxon>Nitrososphaerota</taxon>
        <taxon>Candidatus Caldarchaeales</taxon>
        <taxon>Candidatus Caldarchaeaceae</taxon>
        <taxon>Candidatus Caldarchaeum</taxon>
    </lineage>
</organism>
<feature type="transmembrane region" description="Helical" evidence="5">
    <location>
        <begin position="188"/>
        <end position="209"/>
    </location>
</feature>
<feature type="transmembrane region" description="Helical" evidence="5">
    <location>
        <begin position="100"/>
        <end position="119"/>
    </location>
</feature>
<feature type="transmembrane region" description="Helical" evidence="5">
    <location>
        <begin position="47"/>
        <end position="67"/>
    </location>
</feature>
<sequence length="274" mass="30594">MGSGEKPYVALGLLPRLLIYLGLAVMLVSFFLFYAGHMIRLYPGREVFLVTSLVGFQSVVIGRFLNAKPIEKILLGVAGLSFAAATTSLLLYPEFRFGRWDYFIFMTLLFLSFITSGLLPIRKVRVQDYGIAGAFIVSFFFEMFGFPLSLYLINALLGANFPLLGRPGLEKAHLWVTLGIIDSIKAHFLSALIITSGVALVIIGHVTLYAGRGKVVDWGIYRYIKHPQYIGIVIITGGMLVEYPTIPTLAMWLALTFMYLVKARRETRELLGYS</sequence>
<dbReference type="Proteomes" id="UP000608579">
    <property type="component" value="Unassembled WGS sequence"/>
</dbReference>
<evidence type="ECO:0000256" key="1">
    <source>
        <dbReference type="ARBA" id="ARBA00004141"/>
    </source>
</evidence>
<reference evidence="6" key="1">
    <citation type="journal article" date="2020" name="ISME J.">
        <title>Gammaproteobacteria mediating utilization of methyl-, sulfur- and petroleum organic compounds in deep ocean hydrothermal plumes.</title>
        <authorList>
            <person name="Zhou Z."/>
            <person name="Liu Y."/>
            <person name="Pan J."/>
            <person name="Cron B.R."/>
            <person name="Toner B.M."/>
            <person name="Anantharaman K."/>
            <person name="Breier J.A."/>
            <person name="Dick G.J."/>
            <person name="Li M."/>
        </authorList>
    </citation>
    <scope>NUCLEOTIDE SEQUENCE</scope>
    <source>
        <strain evidence="6">SZUA-1515</strain>
    </source>
</reference>
<evidence type="ECO:0000256" key="2">
    <source>
        <dbReference type="ARBA" id="ARBA00022692"/>
    </source>
</evidence>
<dbReference type="Gene3D" id="1.20.120.1630">
    <property type="match status" value="1"/>
</dbReference>
<evidence type="ECO:0000256" key="3">
    <source>
        <dbReference type="ARBA" id="ARBA00022989"/>
    </source>
</evidence>
<dbReference type="InterPro" id="IPR007269">
    <property type="entry name" value="ICMT_MeTrfase"/>
</dbReference>
<keyword evidence="2 5" id="KW-0812">Transmembrane</keyword>
<protein>
    <recommendedName>
        <fullName evidence="8">DUF1295 domain-containing protein</fullName>
    </recommendedName>
</protein>
<feature type="transmembrane region" description="Helical" evidence="5">
    <location>
        <begin position="17"/>
        <end position="35"/>
    </location>
</feature>
<feature type="transmembrane region" description="Helical" evidence="5">
    <location>
        <begin position="229"/>
        <end position="261"/>
    </location>
</feature>
<keyword evidence="3 5" id="KW-1133">Transmembrane helix</keyword>
<dbReference type="Pfam" id="PF04140">
    <property type="entry name" value="ICMT"/>
    <property type="match status" value="1"/>
</dbReference>
<evidence type="ECO:0000256" key="5">
    <source>
        <dbReference type="SAM" id="Phobius"/>
    </source>
</evidence>
<evidence type="ECO:0008006" key="8">
    <source>
        <dbReference type="Google" id="ProtNLM"/>
    </source>
</evidence>
<dbReference type="GO" id="GO:0004671">
    <property type="term" value="F:protein C-terminal S-isoprenylcysteine carboxyl O-methyltransferase activity"/>
    <property type="evidence" value="ECO:0007669"/>
    <property type="project" value="InterPro"/>
</dbReference>